<protein>
    <submittedName>
        <fullName evidence="1">Metal-dependent hydrolase</fullName>
    </submittedName>
</protein>
<accession>A0A418WI66</accession>
<organism evidence="1 2">
    <name type="scientific">Oleomonas cavernae</name>
    <dbReference type="NCBI Taxonomy" id="2320859"/>
    <lineage>
        <taxon>Bacteria</taxon>
        <taxon>Pseudomonadati</taxon>
        <taxon>Pseudomonadota</taxon>
        <taxon>Alphaproteobacteria</taxon>
        <taxon>Acetobacterales</taxon>
        <taxon>Acetobacteraceae</taxon>
        <taxon>Oleomonas</taxon>
    </lineage>
</organism>
<dbReference type="Pfam" id="PF10118">
    <property type="entry name" value="Metal_hydrol"/>
    <property type="match status" value="1"/>
</dbReference>
<dbReference type="PANTHER" id="PTHR39456">
    <property type="entry name" value="METAL-DEPENDENT HYDROLASE"/>
    <property type="match status" value="1"/>
</dbReference>
<dbReference type="AlphaFoldDB" id="A0A418WI66"/>
<sequence>MPPNLSSRPSNQRRSDYMGKADIVARNIKFALTGEDKRNWFAGNPVATAIMDGASILFPVGETYFINAVVHFRDRVSDPKLLAEINGFQQQEGIHSREHRRYNNAIKAFGGDVDALEQNLRDEIARWDDSPEFKLAVTCAFEHFTAILADDLLAHPDFMAGAEPEFSRIWHWHAIEEAEHKSVAYDVWNIVKPKGLKGYLMRTRAMRLATRVFLQQTHNNAFTLLAARGEAATGRNIRRALYFGLVKPGTLRRQMGAYLSYYLPGFHPWQHDNRHLIEQRKDSYAAPITAAE</sequence>
<evidence type="ECO:0000313" key="2">
    <source>
        <dbReference type="Proteomes" id="UP000284605"/>
    </source>
</evidence>
<evidence type="ECO:0000313" key="1">
    <source>
        <dbReference type="EMBL" id="RJF89746.1"/>
    </source>
</evidence>
<dbReference type="PIRSF" id="PIRSF007580">
    <property type="entry name" value="UCP07580"/>
    <property type="match status" value="1"/>
</dbReference>
<comment type="caution">
    <text evidence="1">The sequence shown here is derived from an EMBL/GenBank/DDBJ whole genome shotgun (WGS) entry which is preliminary data.</text>
</comment>
<gene>
    <name evidence="1" type="ORF">D3874_24545</name>
</gene>
<reference evidence="1 2" key="1">
    <citation type="submission" date="2018-09" db="EMBL/GenBank/DDBJ databases">
        <authorList>
            <person name="Zhu H."/>
        </authorList>
    </citation>
    <scope>NUCLEOTIDE SEQUENCE [LARGE SCALE GENOMIC DNA]</scope>
    <source>
        <strain evidence="1 2">K1W22B-8</strain>
    </source>
</reference>
<dbReference type="EMBL" id="QYUK01000011">
    <property type="protein sequence ID" value="RJF89746.1"/>
    <property type="molecule type" value="Genomic_DNA"/>
</dbReference>
<dbReference type="InterPro" id="IPR016516">
    <property type="entry name" value="UCP07580"/>
</dbReference>
<proteinExistence type="predicted"/>
<dbReference type="Proteomes" id="UP000284605">
    <property type="component" value="Unassembled WGS sequence"/>
</dbReference>
<keyword evidence="2" id="KW-1185">Reference proteome</keyword>
<dbReference type="GO" id="GO:0016787">
    <property type="term" value="F:hydrolase activity"/>
    <property type="evidence" value="ECO:0007669"/>
    <property type="project" value="UniProtKB-KW"/>
</dbReference>
<keyword evidence="1" id="KW-0378">Hydrolase</keyword>
<name>A0A418WI66_9PROT</name>
<dbReference type="PANTHER" id="PTHR39456:SF1">
    <property type="entry name" value="METAL-DEPENDENT HYDROLASE"/>
    <property type="match status" value="1"/>
</dbReference>